<dbReference type="SUPFAM" id="SSF56112">
    <property type="entry name" value="Protein kinase-like (PK-like)"/>
    <property type="match status" value="1"/>
</dbReference>
<name>D9SU79_CLOC7</name>
<dbReference type="STRING" id="573061.Clocel_3147"/>
<gene>
    <name evidence="1" type="ordered locus">Clocel_3147</name>
</gene>
<organism evidence="1 2">
    <name type="scientific">Clostridium cellulovorans (strain ATCC 35296 / DSM 3052 / OCM 3 / 743B)</name>
    <dbReference type="NCBI Taxonomy" id="573061"/>
    <lineage>
        <taxon>Bacteria</taxon>
        <taxon>Bacillati</taxon>
        <taxon>Bacillota</taxon>
        <taxon>Clostridia</taxon>
        <taxon>Eubacteriales</taxon>
        <taxon>Clostridiaceae</taxon>
        <taxon>Clostridium</taxon>
    </lineage>
</organism>
<keyword evidence="2" id="KW-1185">Reference proteome</keyword>
<evidence type="ECO:0000313" key="1">
    <source>
        <dbReference type="EMBL" id="ADL52834.1"/>
    </source>
</evidence>
<dbReference type="Proteomes" id="UP000002730">
    <property type="component" value="Chromosome"/>
</dbReference>
<dbReference type="InterPro" id="IPR011009">
    <property type="entry name" value="Kinase-like_dom_sf"/>
</dbReference>
<evidence type="ECO:0008006" key="3">
    <source>
        <dbReference type="Google" id="ProtNLM"/>
    </source>
</evidence>
<sequence>MYKKILEDIMMLKFGIKGSVSECWECNGSKNRTILFKFVSNGSVDFFAARKYSAILVNEEYESLLLQIAIKTVCNNNGLLTDIPLSTKTGSSFFEYKTKEKEIWSISKGIQGDCLDWSEWEHFQYKDGVAEEFGHLQAKWDNCFYKYSFDEIVNFITENDMDVIKSFLQIELDRSFVIERIKNKYFLQNEFINLYNLCNAEKNLEYFQLVSNQIKSYNTKYPKLVHTYSIWEKRIEEFLIEIISEQKKFFNKNLILQYSDMSPNNSFFKPNKFNLEKIDGYIDFELSRWSSIRFDLGVAASMRFGDELNSISKENIINGISPKTKINLSTNYKKFILSYLKDIDRKYLPNCAEFQSFFVALKINIMGLIFWIPKIAESDIYDDKELQEYLCKQINRLVARFNVGKNYYKNFVNTEIYTNIKLGEFV</sequence>
<dbReference type="HOGENOM" id="CLU_643568_0_0_9"/>
<protein>
    <recommendedName>
        <fullName evidence="3">Aminoglycoside phosphotransferase domain-containing protein</fullName>
    </recommendedName>
</protein>
<reference evidence="1 2" key="1">
    <citation type="submission" date="2010-08" db="EMBL/GenBank/DDBJ databases">
        <title>Complete sequence of Clostridium cellulovorans 743B.</title>
        <authorList>
            <consortium name="US DOE Joint Genome Institute"/>
            <person name="Lucas S."/>
            <person name="Copeland A."/>
            <person name="Lapidus A."/>
            <person name="Cheng J.-F."/>
            <person name="Bruce D."/>
            <person name="Goodwin L."/>
            <person name="Pitluck S."/>
            <person name="Chertkov O."/>
            <person name="Detter J.C."/>
            <person name="Han C."/>
            <person name="Tapia R."/>
            <person name="Land M."/>
            <person name="Hauser L."/>
            <person name="Chang Y.-J."/>
            <person name="Jeffries C."/>
            <person name="Kyrpides N."/>
            <person name="Ivanova N."/>
            <person name="Mikhailova N."/>
            <person name="Hemme C.L."/>
            <person name="Woyke T."/>
        </authorList>
    </citation>
    <scope>NUCLEOTIDE SEQUENCE [LARGE SCALE GENOMIC DNA]</scope>
    <source>
        <strain evidence="2">ATCC 35296 / DSM 3052 / OCM 3 / 743B</strain>
    </source>
</reference>
<evidence type="ECO:0000313" key="2">
    <source>
        <dbReference type="Proteomes" id="UP000002730"/>
    </source>
</evidence>
<dbReference type="RefSeq" id="WP_010073213.1">
    <property type="nucleotide sequence ID" value="NC_014393.1"/>
</dbReference>
<dbReference type="AlphaFoldDB" id="D9SU79"/>
<proteinExistence type="predicted"/>
<accession>D9SU79</accession>
<dbReference type="EMBL" id="CP002160">
    <property type="protein sequence ID" value="ADL52834.1"/>
    <property type="molecule type" value="Genomic_DNA"/>
</dbReference>
<dbReference type="KEGG" id="ccb:Clocel_3147"/>